<name>A0ACC0B7Q3_CATRO</name>
<comment type="caution">
    <text evidence="1">The sequence shown here is derived from an EMBL/GenBank/DDBJ whole genome shotgun (WGS) entry which is preliminary data.</text>
</comment>
<reference evidence="2" key="1">
    <citation type="journal article" date="2023" name="Nat. Plants">
        <title>Single-cell RNA sequencing provides a high-resolution roadmap for understanding the multicellular compartmentation of specialized metabolism.</title>
        <authorList>
            <person name="Sun S."/>
            <person name="Shen X."/>
            <person name="Li Y."/>
            <person name="Li Y."/>
            <person name="Wang S."/>
            <person name="Li R."/>
            <person name="Zhang H."/>
            <person name="Shen G."/>
            <person name="Guo B."/>
            <person name="Wei J."/>
            <person name="Xu J."/>
            <person name="St-Pierre B."/>
            <person name="Chen S."/>
            <person name="Sun C."/>
        </authorList>
    </citation>
    <scope>NUCLEOTIDE SEQUENCE [LARGE SCALE GENOMIC DNA]</scope>
</reference>
<gene>
    <name evidence="1" type="ORF">M9H77_18537</name>
</gene>
<dbReference type="EMBL" id="CM044704">
    <property type="protein sequence ID" value="KAI5668684.1"/>
    <property type="molecule type" value="Genomic_DNA"/>
</dbReference>
<organism evidence="1 2">
    <name type="scientific">Catharanthus roseus</name>
    <name type="common">Madagascar periwinkle</name>
    <name type="synonym">Vinca rosea</name>
    <dbReference type="NCBI Taxonomy" id="4058"/>
    <lineage>
        <taxon>Eukaryota</taxon>
        <taxon>Viridiplantae</taxon>
        <taxon>Streptophyta</taxon>
        <taxon>Embryophyta</taxon>
        <taxon>Tracheophyta</taxon>
        <taxon>Spermatophyta</taxon>
        <taxon>Magnoliopsida</taxon>
        <taxon>eudicotyledons</taxon>
        <taxon>Gunneridae</taxon>
        <taxon>Pentapetalae</taxon>
        <taxon>asterids</taxon>
        <taxon>lamiids</taxon>
        <taxon>Gentianales</taxon>
        <taxon>Apocynaceae</taxon>
        <taxon>Rauvolfioideae</taxon>
        <taxon>Vinceae</taxon>
        <taxon>Catharanthinae</taxon>
        <taxon>Catharanthus</taxon>
    </lineage>
</organism>
<sequence length="135" mass="16018">MLGYKDKHKLLDIRLWLDMMTADEIRHCWVSTWHVFIAYFNYVELYMPDRSWTSVSTILSSSRMEDYMNWFLPRNHLRIQNLSNTPRGFYVPVDPPMPAEALLDLVASEASREDVGKEERLDRVLDLLRRHCCAP</sequence>
<evidence type="ECO:0000313" key="1">
    <source>
        <dbReference type="EMBL" id="KAI5668684.1"/>
    </source>
</evidence>
<dbReference type="Proteomes" id="UP001060085">
    <property type="component" value="Linkage Group LG04"/>
</dbReference>
<keyword evidence="2" id="KW-1185">Reference proteome</keyword>
<proteinExistence type="predicted"/>
<protein>
    <submittedName>
        <fullName evidence="1">Uncharacterized protein</fullName>
    </submittedName>
</protein>
<evidence type="ECO:0000313" key="2">
    <source>
        <dbReference type="Proteomes" id="UP001060085"/>
    </source>
</evidence>
<accession>A0ACC0B7Q3</accession>